<dbReference type="PANTHER" id="PTHR43734:SF1">
    <property type="entry name" value="PHYTOENE DESATURASE"/>
    <property type="match status" value="1"/>
</dbReference>
<dbReference type="NCBIfam" id="TIGR02734">
    <property type="entry name" value="crtI_fam"/>
    <property type="match status" value="1"/>
</dbReference>
<keyword evidence="3" id="KW-0560">Oxidoreductase</keyword>
<organism evidence="5">
    <name type="scientific">freshwater metagenome</name>
    <dbReference type="NCBI Taxonomy" id="449393"/>
    <lineage>
        <taxon>unclassified sequences</taxon>
        <taxon>metagenomes</taxon>
        <taxon>ecological metagenomes</taxon>
    </lineage>
</organism>
<proteinExistence type="predicted"/>
<name>A0A6J6DY51_9ZZZZ</name>
<evidence type="ECO:0000256" key="1">
    <source>
        <dbReference type="ARBA" id="ARBA00004829"/>
    </source>
</evidence>
<dbReference type="Gene3D" id="3.50.50.60">
    <property type="entry name" value="FAD/NAD(P)-binding domain"/>
    <property type="match status" value="2"/>
</dbReference>
<dbReference type="AlphaFoldDB" id="A0A6J6DY51"/>
<evidence type="ECO:0000256" key="2">
    <source>
        <dbReference type="ARBA" id="ARBA00022746"/>
    </source>
</evidence>
<sequence>MTGTVGKVKNPKSIIVIGAGIGGMCVAARLAKAGHKVSIYEASDRTGGKCRTEWVGDYAFDTGPSLLTIPAVYRDFFQRTGEQMGRVLELQAVDPSFNYRFVDGKQINFTNLSRKATLQSIASTLGDGAAIEWDRLLLRAEAMWGVAREPFIESELTTPLALLKRRHIFKDLRIIAPRATLRDFKIQSPHLSKIMDRYATYSGSDPRKAPAVLSTIAFIEEAFGAWHIKGGIGTLSERITERCEKLGVEIHLNTPIASINLQGATATGVTLADGTVIKADRVVSNSDASLTYNTLIKSSHRKVRKVRRGLDKLEPSLAGFCLLIGLKPSQEQPLAHHTILFPEDYDAEFDGIFAKREPVARPAIYLCSPHDESMVKNRGHEAIFVLVNAPRHDLDASKGFDWSDEEFVSKYAQSIIDQIEERGISIRDRLDTLEIRTPLDLQETVLAPGGSIYGSSSNGARAAFLRARNRSPIKNLYLVGGSAHPGGGLPLVGLSAEIVANAILNAPSSQSTGH</sequence>
<keyword evidence="2" id="KW-0125">Carotenoid biosynthesis</keyword>
<dbReference type="SUPFAM" id="SSF51905">
    <property type="entry name" value="FAD/NAD(P)-binding domain"/>
    <property type="match status" value="1"/>
</dbReference>
<reference evidence="5" key="1">
    <citation type="submission" date="2020-05" db="EMBL/GenBank/DDBJ databases">
        <authorList>
            <person name="Chiriac C."/>
            <person name="Salcher M."/>
            <person name="Ghai R."/>
            <person name="Kavagutti S V."/>
        </authorList>
    </citation>
    <scope>NUCLEOTIDE SEQUENCE</scope>
</reference>
<dbReference type="EMBL" id="CAEZTL010000031">
    <property type="protein sequence ID" value="CAB4567003.1"/>
    <property type="molecule type" value="Genomic_DNA"/>
</dbReference>
<gene>
    <name evidence="5" type="ORF">UFOPK1683_00458</name>
</gene>
<evidence type="ECO:0000313" key="5">
    <source>
        <dbReference type="EMBL" id="CAB4567003.1"/>
    </source>
</evidence>
<evidence type="ECO:0000259" key="4">
    <source>
        <dbReference type="Pfam" id="PF01593"/>
    </source>
</evidence>
<dbReference type="InterPro" id="IPR002937">
    <property type="entry name" value="Amino_oxidase"/>
</dbReference>
<protein>
    <submittedName>
        <fullName evidence="5">Unannotated protein</fullName>
    </submittedName>
</protein>
<dbReference type="Pfam" id="PF01593">
    <property type="entry name" value="Amino_oxidase"/>
    <property type="match status" value="1"/>
</dbReference>
<dbReference type="InterPro" id="IPR036188">
    <property type="entry name" value="FAD/NAD-bd_sf"/>
</dbReference>
<dbReference type="GO" id="GO:0016117">
    <property type="term" value="P:carotenoid biosynthetic process"/>
    <property type="evidence" value="ECO:0007669"/>
    <property type="project" value="UniProtKB-KW"/>
</dbReference>
<evidence type="ECO:0000256" key="3">
    <source>
        <dbReference type="ARBA" id="ARBA00023002"/>
    </source>
</evidence>
<accession>A0A6J6DY51</accession>
<dbReference type="GO" id="GO:0016491">
    <property type="term" value="F:oxidoreductase activity"/>
    <property type="evidence" value="ECO:0007669"/>
    <property type="project" value="UniProtKB-KW"/>
</dbReference>
<dbReference type="PANTHER" id="PTHR43734">
    <property type="entry name" value="PHYTOENE DESATURASE"/>
    <property type="match status" value="1"/>
</dbReference>
<feature type="domain" description="Amine oxidase" evidence="4">
    <location>
        <begin position="21"/>
        <end position="504"/>
    </location>
</feature>
<comment type="pathway">
    <text evidence="1">Carotenoid biosynthesis.</text>
</comment>
<dbReference type="InterPro" id="IPR014105">
    <property type="entry name" value="Carotenoid/retinoid_OxRdtase"/>
</dbReference>